<gene>
    <name evidence="3" type="ORF">Val02_33420</name>
</gene>
<feature type="compositionally biased region" description="Pro residues" evidence="1">
    <location>
        <begin position="57"/>
        <end position="66"/>
    </location>
</feature>
<feature type="compositionally biased region" description="Low complexity" evidence="1">
    <location>
        <begin position="67"/>
        <end position="81"/>
    </location>
</feature>
<evidence type="ECO:0000256" key="1">
    <source>
        <dbReference type="SAM" id="MobiDB-lite"/>
    </source>
</evidence>
<dbReference type="Proteomes" id="UP000619260">
    <property type="component" value="Unassembled WGS sequence"/>
</dbReference>
<dbReference type="PROSITE" id="PS51257">
    <property type="entry name" value="PROKAR_LIPOPROTEIN"/>
    <property type="match status" value="1"/>
</dbReference>
<accession>A0A8J3YJT0</accession>
<dbReference type="AlphaFoldDB" id="A0A8J3YJT0"/>
<dbReference type="RefSeq" id="WP_239153019.1">
    <property type="nucleotide sequence ID" value="NZ_BOPF01000010.1"/>
</dbReference>
<proteinExistence type="predicted"/>
<feature type="region of interest" description="Disordered" evidence="1">
    <location>
        <begin position="38"/>
        <end position="84"/>
    </location>
</feature>
<evidence type="ECO:0000313" key="4">
    <source>
        <dbReference type="Proteomes" id="UP000619260"/>
    </source>
</evidence>
<dbReference type="InterPro" id="IPR011055">
    <property type="entry name" value="Dup_hybrid_motif"/>
</dbReference>
<dbReference type="CDD" id="cd12797">
    <property type="entry name" value="M23_peptidase"/>
    <property type="match status" value="1"/>
</dbReference>
<dbReference type="Pfam" id="PF01551">
    <property type="entry name" value="Peptidase_M23"/>
    <property type="match status" value="1"/>
</dbReference>
<dbReference type="SUPFAM" id="SSF51261">
    <property type="entry name" value="Duplicated hybrid motif"/>
    <property type="match status" value="1"/>
</dbReference>
<feature type="compositionally biased region" description="Low complexity" evidence="1">
    <location>
        <begin position="42"/>
        <end position="56"/>
    </location>
</feature>
<dbReference type="EMBL" id="BOPF01000010">
    <property type="protein sequence ID" value="GIJ46456.1"/>
    <property type="molecule type" value="Genomic_DNA"/>
</dbReference>
<keyword evidence="4" id="KW-1185">Reference proteome</keyword>
<evidence type="ECO:0000313" key="3">
    <source>
        <dbReference type="EMBL" id="GIJ46456.1"/>
    </source>
</evidence>
<name>A0A8J3YJT0_9ACTN</name>
<dbReference type="GO" id="GO:0004222">
    <property type="term" value="F:metalloendopeptidase activity"/>
    <property type="evidence" value="ECO:0007669"/>
    <property type="project" value="TreeGrafter"/>
</dbReference>
<reference evidence="3" key="1">
    <citation type="submission" date="2021-01" db="EMBL/GenBank/DDBJ databases">
        <title>Whole genome shotgun sequence of Virgisporangium aliadipatigenens NBRC 105644.</title>
        <authorList>
            <person name="Komaki H."/>
            <person name="Tamura T."/>
        </authorList>
    </citation>
    <scope>NUCLEOTIDE SEQUENCE</scope>
    <source>
        <strain evidence="3">NBRC 105644</strain>
    </source>
</reference>
<organism evidence="3 4">
    <name type="scientific">Virgisporangium aliadipatigenens</name>
    <dbReference type="NCBI Taxonomy" id="741659"/>
    <lineage>
        <taxon>Bacteria</taxon>
        <taxon>Bacillati</taxon>
        <taxon>Actinomycetota</taxon>
        <taxon>Actinomycetes</taxon>
        <taxon>Micromonosporales</taxon>
        <taxon>Micromonosporaceae</taxon>
        <taxon>Virgisporangium</taxon>
    </lineage>
</organism>
<dbReference type="PANTHER" id="PTHR21666">
    <property type="entry name" value="PEPTIDASE-RELATED"/>
    <property type="match status" value="1"/>
</dbReference>
<dbReference type="InterPro" id="IPR050570">
    <property type="entry name" value="Cell_wall_metabolism_enzyme"/>
</dbReference>
<protein>
    <recommendedName>
        <fullName evidence="2">M23ase beta-sheet core domain-containing protein</fullName>
    </recommendedName>
</protein>
<evidence type="ECO:0000259" key="2">
    <source>
        <dbReference type="Pfam" id="PF01551"/>
    </source>
</evidence>
<dbReference type="PANTHER" id="PTHR21666:SF294">
    <property type="entry name" value="PEPTIDASE M23"/>
    <property type="match status" value="1"/>
</dbReference>
<dbReference type="Gene3D" id="2.70.70.10">
    <property type="entry name" value="Glucose Permease (Domain IIA)"/>
    <property type="match status" value="1"/>
</dbReference>
<feature type="domain" description="M23ase beta-sheet core" evidence="2">
    <location>
        <begin position="107"/>
        <end position="202"/>
    </location>
</feature>
<sequence length="256" mass="26895">MAQVRDPSEEEVGALSRSIRAAALALCALVTFTACGGEDKPAATGQPAGAAPSSEAPSPPSPPSPQPSSAAPSPAASSAPPKDLKRVFPVTGAKYGYAREHHDYPASDIITACGATALSVTDGVVLEVDRTDRFDKKVNEGSTRGGLYVSILGDDGVRYYGSHYQSINQEIQPGVRVRAGQPIAIVGRTGDAGACHIHFGLSPKCMTTGDWWTRRGVIWPWSYLDSWKSGGNKSPVEELAAWEKTNGCPQKAPAGY</sequence>
<dbReference type="InterPro" id="IPR016047">
    <property type="entry name" value="M23ase_b-sheet_dom"/>
</dbReference>
<comment type="caution">
    <text evidence="3">The sequence shown here is derived from an EMBL/GenBank/DDBJ whole genome shotgun (WGS) entry which is preliminary data.</text>
</comment>